<dbReference type="PIRSF" id="PIRSF037263">
    <property type="entry name" value="DUF951_bac"/>
    <property type="match status" value="1"/>
</dbReference>
<dbReference type="PANTHER" id="PTHR38455:SF1">
    <property type="entry name" value="DUF951 DOMAIN-CONTAINING PROTEIN"/>
    <property type="match status" value="1"/>
</dbReference>
<reference evidence="1 2" key="1">
    <citation type="submission" date="2017-12" db="EMBL/GenBank/DDBJ databases">
        <title>Phylogenetic diversity of female urinary microbiome.</title>
        <authorList>
            <person name="Thomas-White K."/>
            <person name="Wolfe A.J."/>
        </authorList>
    </citation>
    <scope>NUCLEOTIDE SEQUENCE [LARGE SCALE GENOMIC DNA]</scope>
    <source>
        <strain evidence="1 2">UMB0898</strain>
    </source>
</reference>
<evidence type="ECO:0000313" key="2">
    <source>
        <dbReference type="Proteomes" id="UP000234384"/>
    </source>
</evidence>
<accession>A0A2I1K1V8</accession>
<organism evidence="1 2">
    <name type="scientific">Falseniella ignava</name>
    <dbReference type="NCBI Taxonomy" id="137730"/>
    <lineage>
        <taxon>Bacteria</taxon>
        <taxon>Bacillati</taxon>
        <taxon>Bacillota</taxon>
        <taxon>Bacilli</taxon>
        <taxon>Lactobacillales</taxon>
        <taxon>Aerococcaceae</taxon>
        <taxon>Falseniella</taxon>
    </lineage>
</organism>
<name>A0A2I1K1V8_9LACT</name>
<dbReference type="AlphaFoldDB" id="A0A2I1K1V8"/>
<dbReference type="EMBL" id="PKHE01000007">
    <property type="protein sequence ID" value="PKY89535.1"/>
    <property type="molecule type" value="Genomic_DNA"/>
</dbReference>
<gene>
    <name evidence="1" type="ORF">CYJ57_04005</name>
</gene>
<dbReference type="InterPro" id="IPR009296">
    <property type="entry name" value="DUF951"/>
</dbReference>
<dbReference type="OrthoDB" id="9802710at2"/>
<proteinExistence type="predicted"/>
<protein>
    <submittedName>
        <fullName evidence="1">DUF951 domain-containing protein</fullName>
    </submittedName>
</protein>
<dbReference type="Pfam" id="PF06107">
    <property type="entry name" value="DUF951"/>
    <property type="match status" value="1"/>
</dbReference>
<dbReference type="Proteomes" id="UP000234384">
    <property type="component" value="Unassembled WGS sequence"/>
</dbReference>
<sequence length="66" mass="7915">MQLDYNKGDIVEMRKPHACQTNRWQITRMGMDIRIKCLHCQHVVTLARRDFNKKLKKILEKSSTEE</sequence>
<dbReference type="RefSeq" id="WP_006701516.1">
    <property type="nucleotide sequence ID" value="NZ_PKHE01000007.1"/>
</dbReference>
<dbReference type="PANTHER" id="PTHR38455">
    <property type="entry name" value="HYPOTHETICAL CYTOSOLIC PROTEIN"/>
    <property type="match status" value="1"/>
</dbReference>
<comment type="caution">
    <text evidence="1">The sequence shown here is derived from an EMBL/GenBank/DDBJ whole genome shotgun (WGS) entry which is preliminary data.</text>
</comment>
<evidence type="ECO:0000313" key="1">
    <source>
        <dbReference type="EMBL" id="PKY89535.1"/>
    </source>
</evidence>